<proteinExistence type="predicted"/>
<dbReference type="RefSeq" id="WP_101894786.1">
    <property type="nucleotide sequence ID" value="NZ_CP022684.1"/>
</dbReference>
<gene>
    <name evidence="1" type="ORF">Kalk_13690</name>
</gene>
<evidence type="ECO:0000313" key="2">
    <source>
        <dbReference type="Proteomes" id="UP000235116"/>
    </source>
</evidence>
<name>A0A2K9LM46_9GAMM</name>
<accession>A0A2K9LM46</accession>
<organism evidence="1 2">
    <name type="scientific">Ketobacter alkanivorans</name>
    <dbReference type="NCBI Taxonomy" id="1917421"/>
    <lineage>
        <taxon>Bacteria</taxon>
        <taxon>Pseudomonadati</taxon>
        <taxon>Pseudomonadota</taxon>
        <taxon>Gammaproteobacteria</taxon>
        <taxon>Pseudomonadales</taxon>
        <taxon>Ketobacteraceae</taxon>
        <taxon>Ketobacter</taxon>
    </lineage>
</organism>
<dbReference type="Proteomes" id="UP000235116">
    <property type="component" value="Chromosome"/>
</dbReference>
<sequence>MNLNALPSTPIKRRWSNRWYFTVLLLALLVFGLRGLDGLGDDHLAVQISVYPAQSDRILL</sequence>
<keyword evidence="2" id="KW-1185">Reference proteome</keyword>
<dbReference type="AlphaFoldDB" id="A0A2K9LM46"/>
<protein>
    <submittedName>
        <fullName evidence="1">Uncharacterized protein</fullName>
    </submittedName>
</protein>
<reference evidence="2" key="1">
    <citation type="submission" date="2017-08" db="EMBL/GenBank/DDBJ databases">
        <title>Direct submision.</title>
        <authorList>
            <person name="Kim S.-J."/>
            <person name="Rhee S.-K."/>
        </authorList>
    </citation>
    <scope>NUCLEOTIDE SEQUENCE [LARGE SCALE GENOMIC DNA]</scope>
    <source>
        <strain evidence="2">GI5</strain>
    </source>
</reference>
<dbReference type="EMBL" id="CP022684">
    <property type="protein sequence ID" value="AUM13408.1"/>
    <property type="molecule type" value="Genomic_DNA"/>
</dbReference>
<evidence type="ECO:0000313" key="1">
    <source>
        <dbReference type="EMBL" id="AUM13408.1"/>
    </source>
</evidence>
<dbReference type="KEGG" id="kak:Kalk_13690"/>